<evidence type="ECO:0000256" key="1">
    <source>
        <dbReference type="SAM" id="MobiDB-lite"/>
    </source>
</evidence>
<feature type="compositionally biased region" description="Polar residues" evidence="1">
    <location>
        <begin position="347"/>
        <end position="360"/>
    </location>
</feature>
<organism evidence="5 6">
    <name type="scientific">Pristionchus pacificus</name>
    <name type="common">Parasitic nematode worm</name>
    <dbReference type="NCBI Taxonomy" id="54126"/>
    <lineage>
        <taxon>Eukaryota</taxon>
        <taxon>Metazoa</taxon>
        <taxon>Ecdysozoa</taxon>
        <taxon>Nematoda</taxon>
        <taxon>Chromadorea</taxon>
        <taxon>Rhabditida</taxon>
        <taxon>Rhabditina</taxon>
        <taxon>Diplogasteromorpha</taxon>
        <taxon>Diplogasteroidea</taxon>
        <taxon>Neodiplogasteridae</taxon>
        <taxon>Pristionchus</taxon>
    </lineage>
</organism>
<dbReference type="InterPro" id="IPR002619">
    <property type="entry name" value="CX"/>
</dbReference>
<feature type="region of interest" description="Disordered" evidence="1">
    <location>
        <begin position="17"/>
        <end position="140"/>
    </location>
</feature>
<feature type="compositionally biased region" description="Low complexity" evidence="1">
    <location>
        <begin position="104"/>
        <end position="117"/>
    </location>
</feature>
<keyword evidence="3" id="KW-0732">Signal</keyword>
<evidence type="ECO:0000313" key="6">
    <source>
        <dbReference type="Proteomes" id="UP000005239"/>
    </source>
</evidence>
<name>A0A8R1V373_PRIPA</name>
<accession>A0A8R1V373</accession>
<reference evidence="5" key="2">
    <citation type="submission" date="2022-06" db="UniProtKB">
        <authorList>
            <consortium name="EnsemblMetazoa"/>
        </authorList>
    </citation>
    <scope>IDENTIFICATION</scope>
    <source>
        <strain evidence="5">PS312</strain>
    </source>
</reference>
<evidence type="ECO:0000259" key="4">
    <source>
        <dbReference type="Pfam" id="PF01705"/>
    </source>
</evidence>
<gene>
    <name evidence="5" type="primary">WBGene00305963</name>
</gene>
<feature type="compositionally biased region" description="Polar residues" evidence="1">
    <location>
        <begin position="118"/>
        <end position="140"/>
    </location>
</feature>
<dbReference type="PANTHER" id="PTHR47520:SF8">
    <property type="entry name" value="CX DOMAIN-CONTAINING PROTEIN"/>
    <property type="match status" value="1"/>
</dbReference>
<keyword evidence="2" id="KW-0472">Membrane</keyword>
<keyword evidence="2" id="KW-1133">Transmembrane helix</keyword>
<feature type="transmembrane region" description="Helical" evidence="2">
    <location>
        <begin position="297"/>
        <end position="323"/>
    </location>
</feature>
<dbReference type="EnsemblMetazoa" id="PPA47342.1">
    <property type="protein sequence ID" value="PPA47342.1"/>
    <property type="gene ID" value="WBGene00305963"/>
</dbReference>
<feature type="domain" description="CX" evidence="4">
    <location>
        <begin position="239"/>
        <end position="273"/>
    </location>
</feature>
<dbReference type="Pfam" id="PF01705">
    <property type="entry name" value="CX"/>
    <property type="match status" value="1"/>
</dbReference>
<sequence length="404" mass="42521">MDKRVLLLVVLISTPVIPRRSSSGGGGGGSSNFNRGSSGARGNPSSGQNFGGQSNFNQGGGQPFRPQTGPSGNFGGQPNNFNRPNQSPVGRPNTIGGNGGIRQNAPAGGFAGGNNNFRPTNNFGGPSSFQQSGVGSRASSGSWKTALAAGALGAVGGVVAWEAGKAIIRSAEQPFNHGGRNYYFDNNGNKQLNGQQLCSMPLSELQKIESPATTTTTTTTAAPSATGDLTTTTVAPTPENVLQTIQYPSGDRPKMVTWGCKAGLEVCCGTDCCPAPQMTNQVNQGSRPSATGAGSTIGTVAVLIVIFCLLLCCCGCFIVYKCFGGMCDREDKRNDYDQGQGEYPMQQYGQQPNYSQPQYDQHQGGGYPPQNQYPNQGYPPQPQQYPNQYNPNQAYPAYPHNPQY</sequence>
<feature type="compositionally biased region" description="Low complexity" evidence="1">
    <location>
        <begin position="384"/>
        <end position="404"/>
    </location>
</feature>
<feature type="region of interest" description="Disordered" evidence="1">
    <location>
        <begin position="210"/>
        <end position="233"/>
    </location>
</feature>
<dbReference type="AlphaFoldDB" id="A0A8R1V373"/>
<keyword evidence="6" id="KW-1185">Reference proteome</keyword>
<dbReference type="Proteomes" id="UP000005239">
    <property type="component" value="Unassembled WGS sequence"/>
</dbReference>
<feature type="signal peptide" evidence="3">
    <location>
        <begin position="1"/>
        <end position="18"/>
    </location>
</feature>
<evidence type="ECO:0000256" key="3">
    <source>
        <dbReference type="SAM" id="SignalP"/>
    </source>
</evidence>
<keyword evidence="2" id="KW-0812">Transmembrane</keyword>
<feature type="compositionally biased region" description="Polar residues" evidence="1">
    <location>
        <begin position="68"/>
        <end position="88"/>
    </location>
</feature>
<feature type="compositionally biased region" description="Low complexity" evidence="1">
    <location>
        <begin position="210"/>
        <end position="226"/>
    </location>
</feature>
<feature type="region of interest" description="Disordered" evidence="1">
    <location>
        <begin position="338"/>
        <end position="404"/>
    </location>
</feature>
<feature type="chain" id="PRO_5035885230" description="CX domain-containing protein" evidence="3">
    <location>
        <begin position="19"/>
        <end position="404"/>
    </location>
</feature>
<proteinExistence type="predicted"/>
<evidence type="ECO:0000256" key="2">
    <source>
        <dbReference type="SAM" id="Phobius"/>
    </source>
</evidence>
<evidence type="ECO:0000313" key="5">
    <source>
        <dbReference type="EnsemblMetazoa" id="PPA47342.1"/>
    </source>
</evidence>
<reference evidence="6" key="1">
    <citation type="journal article" date="2008" name="Nat. Genet.">
        <title>The Pristionchus pacificus genome provides a unique perspective on nematode lifestyle and parasitism.</title>
        <authorList>
            <person name="Dieterich C."/>
            <person name="Clifton S.W."/>
            <person name="Schuster L.N."/>
            <person name="Chinwalla A."/>
            <person name="Delehaunty K."/>
            <person name="Dinkelacker I."/>
            <person name="Fulton L."/>
            <person name="Fulton R."/>
            <person name="Godfrey J."/>
            <person name="Minx P."/>
            <person name="Mitreva M."/>
            <person name="Roeseler W."/>
            <person name="Tian H."/>
            <person name="Witte H."/>
            <person name="Yang S.P."/>
            <person name="Wilson R.K."/>
            <person name="Sommer R.J."/>
        </authorList>
    </citation>
    <scope>NUCLEOTIDE SEQUENCE [LARGE SCALE GENOMIC DNA]</scope>
    <source>
        <strain evidence="6">PS312</strain>
    </source>
</reference>
<dbReference type="PANTHER" id="PTHR47520">
    <property type="entry name" value="CX DOMAIN-CONTAINING PROTEIN-RELATED"/>
    <property type="match status" value="1"/>
</dbReference>
<protein>
    <recommendedName>
        <fullName evidence="4">CX domain-containing protein</fullName>
    </recommendedName>
</protein>
<feature type="compositionally biased region" description="Low complexity" evidence="1">
    <location>
        <begin position="31"/>
        <end position="57"/>
    </location>
</feature>